<dbReference type="AlphaFoldDB" id="A0AA36GJ52"/>
<comment type="caution">
    <text evidence="2">The sequence shown here is derived from an EMBL/GenBank/DDBJ whole genome shotgun (WGS) entry which is preliminary data.</text>
</comment>
<dbReference type="EMBL" id="CATQJL010000001">
    <property type="protein sequence ID" value="CAJ0591231.1"/>
    <property type="molecule type" value="Genomic_DNA"/>
</dbReference>
<accession>A0AA36GJ52</accession>
<gene>
    <name evidence="2" type="ORF">CYNAS_LOCUS3214</name>
</gene>
<keyword evidence="1" id="KW-0732">Signal</keyword>
<feature type="chain" id="PRO_5041439563" evidence="1">
    <location>
        <begin position="17"/>
        <end position="142"/>
    </location>
</feature>
<dbReference type="Proteomes" id="UP001176961">
    <property type="component" value="Unassembled WGS sequence"/>
</dbReference>
<protein>
    <submittedName>
        <fullName evidence="2">Uncharacterized protein</fullName>
    </submittedName>
</protein>
<evidence type="ECO:0000256" key="1">
    <source>
        <dbReference type="SAM" id="SignalP"/>
    </source>
</evidence>
<proteinExistence type="predicted"/>
<name>A0AA36GJ52_CYLNA</name>
<organism evidence="2 3">
    <name type="scientific">Cylicocyclus nassatus</name>
    <name type="common">Nematode worm</name>
    <dbReference type="NCBI Taxonomy" id="53992"/>
    <lineage>
        <taxon>Eukaryota</taxon>
        <taxon>Metazoa</taxon>
        <taxon>Ecdysozoa</taxon>
        <taxon>Nematoda</taxon>
        <taxon>Chromadorea</taxon>
        <taxon>Rhabditida</taxon>
        <taxon>Rhabditina</taxon>
        <taxon>Rhabditomorpha</taxon>
        <taxon>Strongyloidea</taxon>
        <taxon>Strongylidae</taxon>
        <taxon>Cylicocyclus</taxon>
    </lineage>
</organism>
<sequence>MVLFLLFLVFIPLTIAATNKNDEMMNLFCSKGCPYLKSMDKNAKISFKRLNKKCKEDPKIPKFLCGKTPDQNTAKLLERHTWAQLCKAACGNLFAQGAQLNYTHRRGLASLHLRNKILKRGRDADDAFISRVVVDFDVQGFY</sequence>
<feature type="signal peptide" evidence="1">
    <location>
        <begin position="1"/>
        <end position="16"/>
    </location>
</feature>
<evidence type="ECO:0000313" key="3">
    <source>
        <dbReference type="Proteomes" id="UP001176961"/>
    </source>
</evidence>
<keyword evidence="3" id="KW-1185">Reference proteome</keyword>
<reference evidence="2" key="1">
    <citation type="submission" date="2023-07" db="EMBL/GenBank/DDBJ databases">
        <authorList>
            <consortium name="CYATHOMIX"/>
        </authorList>
    </citation>
    <scope>NUCLEOTIDE SEQUENCE</scope>
    <source>
        <strain evidence="2">N/A</strain>
    </source>
</reference>
<evidence type="ECO:0000313" key="2">
    <source>
        <dbReference type="EMBL" id="CAJ0591231.1"/>
    </source>
</evidence>